<feature type="domain" description="NAD-dependent epimerase/dehydratase" evidence="3">
    <location>
        <begin position="7"/>
        <end position="216"/>
    </location>
</feature>
<dbReference type="InterPro" id="IPR036291">
    <property type="entry name" value="NAD(P)-bd_dom_sf"/>
</dbReference>
<dbReference type="PRINTS" id="PR01713">
    <property type="entry name" value="NUCEPIMERASE"/>
</dbReference>
<dbReference type="SUPFAM" id="SSF51735">
    <property type="entry name" value="NAD(P)-binding Rossmann-fold domains"/>
    <property type="match status" value="1"/>
</dbReference>
<dbReference type="InterPro" id="IPR001509">
    <property type="entry name" value="Epimerase_deHydtase"/>
</dbReference>
<gene>
    <name evidence="4" type="ORF">GCM10007067_24610</name>
</gene>
<protein>
    <submittedName>
        <fullName evidence="4">NAD-dependent dehydratase</fullName>
    </submittedName>
</protein>
<dbReference type="PANTHER" id="PTHR43000">
    <property type="entry name" value="DTDP-D-GLUCOSE 4,6-DEHYDRATASE-RELATED"/>
    <property type="match status" value="1"/>
</dbReference>
<accession>A0A918T421</accession>
<dbReference type="Proteomes" id="UP000646426">
    <property type="component" value="Unassembled WGS sequence"/>
</dbReference>
<proteinExistence type="inferred from homology"/>
<reference evidence="4" key="2">
    <citation type="submission" date="2020-09" db="EMBL/GenBank/DDBJ databases">
        <authorList>
            <person name="Sun Q."/>
            <person name="Kim S."/>
        </authorList>
    </citation>
    <scope>NUCLEOTIDE SEQUENCE</scope>
    <source>
        <strain evidence="4">KCTC 23077</strain>
    </source>
</reference>
<name>A0A918T421_9GAMM</name>
<comment type="caution">
    <text evidence="4">The sequence shown here is derived from an EMBL/GenBank/DDBJ whole genome shotgun (WGS) entry which is preliminary data.</text>
</comment>
<evidence type="ECO:0000259" key="3">
    <source>
        <dbReference type="Pfam" id="PF01370"/>
    </source>
</evidence>
<sequence>MAPGQRVVVTGAGGFLGTRLVSALRAACIEVLPLSRSDGFDLLEDPLPLDGVDHVFHLAAETGVPDAWERPADFHRVNAHGTVRVLDQCRRAGATVTYVGAYIYGVPQYLPIDERHPVDANNPYAFSKWMGEQACEWFARCYGLPVTAIRLFNVYGPGQSDRFLIPRIVNQLLDRAVESIELMDLAPRRDYLYVDDAIAALLASRTTAGYELFNVGSGRSYSVLDVIERAMTAAGVRKPVRDLGKARPNEIPDVVADHARLTAASGWRPCVSLEQGLGLMVRGGA</sequence>
<evidence type="ECO:0000256" key="2">
    <source>
        <dbReference type="ARBA" id="ARBA00007637"/>
    </source>
</evidence>
<dbReference type="AlphaFoldDB" id="A0A918T421"/>
<reference evidence="4" key="1">
    <citation type="journal article" date="2014" name="Int. J. Syst. Evol. Microbiol.">
        <title>Complete genome sequence of Corynebacterium casei LMG S-19264T (=DSM 44701T), isolated from a smear-ripened cheese.</title>
        <authorList>
            <consortium name="US DOE Joint Genome Institute (JGI-PGF)"/>
            <person name="Walter F."/>
            <person name="Albersmeier A."/>
            <person name="Kalinowski J."/>
            <person name="Ruckert C."/>
        </authorList>
    </citation>
    <scope>NUCLEOTIDE SEQUENCE</scope>
    <source>
        <strain evidence="4">KCTC 23077</strain>
    </source>
</reference>
<evidence type="ECO:0000256" key="1">
    <source>
        <dbReference type="ARBA" id="ARBA00005125"/>
    </source>
</evidence>
<evidence type="ECO:0000313" key="5">
    <source>
        <dbReference type="Proteomes" id="UP000646426"/>
    </source>
</evidence>
<dbReference type="Pfam" id="PF01370">
    <property type="entry name" value="Epimerase"/>
    <property type="match status" value="1"/>
</dbReference>
<comment type="similarity">
    <text evidence="2">Belongs to the NAD(P)-dependent epimerase/dehydratase family.</text>
</comment>
<evidence type="ECO:0000313" key="4">
    <source>
        <dbReference type="EMBL" id="GHA85636.1"/>
    </source>
</evidence>
<organism evidence="4 5">
    <name type="scientific">Cognatilysobacter bugurensis</name>
    <dbReference type="NCBI Taxonomy" id="543356"/>
    <lineage>
        <taxon>Bacteria</taxon>
        <taxon>Pseudomonadati</taxon>
        <taxon>Pseudomonadota</taxon>
        <taxon>Gammaproteobacteria</taxon>
        <taxon>Lysobacterales</taxon>
        <taxon>Lysobacteraceae</taxon>
        <taxon>Cognatilysobacter</taxon>
    </lineage>
</organism>
<comment type="pathway">
    <text evidence="1">Bacterial outer membrane biogenesis; LPS O-antigen biosynthesis.</text>
</comment>
<keyword evidence="5" id="KW-1185">Reference proteome</keyword>
<dbReference type="EMBL" id="BMYD01000004">
    <property type="protein sequence ID" value="GHA85636.1"/>
    <property type="molecule type" value="Genomic_DNA"/>
</dbReference>
<dbReference type="Gene3D" id="3.40.50.720">
    <property type="entry name" value="NAD(P)-binding Rossmann-like Domain"/>
    <property type="match status" value="1"/>
</dbReference>